<organism evidence="2 3">
    <name type="scientific">Colwellia psychrerythraea</name>
    <name type="common">Vibrio psychroerythus</name>
    <dbReference type="NCBI Taxonomy" id="28229"/>
    <lineage>
        <taxon>Bacteria</taxon>
        <taxon>Pseudomonadati</taxon>
        <taxon>Pseudomonadota</taxon>
        <taxon>Gammaproteobacteria</taxon>
        <taxon>Alteromonadales</taxon>
        <taxon>Colwelliaceae</taxon>
        <taxon>Colwellia</taxon>
    </lineage>
</organism>
<dbReference type="Gene3D" id="3.40.190.10">
    <property type="entry name" value="Periplasmic binding protein-like II"/>
    <property type="match status" value="2"/>
</dbReference>
<dbReference type="SUPFAM" id="SSF53850">
    <property type="entry name" value="Periplasmic binding protein-like II"/>
    <property type="match status" value="1"/>
</dbReference>
<dbReference type="PATRIC" id="fig|28229.4.peg.4054"/>
<dbReference type="AlphaFoldDB" id="A0A099KAU7"/>
<feature type="signal peptide" evidence="1">
    <location>
        <begin position="1"/>
        <end position="29"/>
    </location>
</feature>
<keyword evidence="1" id="KW-0732">Signal</keyword>
<evidence type="ECO:0008006" key="4">
    <source>
        <dbReference type="Google" id="ProtNLM"/>
    </source>
</evidence>
<protein>
    <recommendedName>
        <fullName evidence="4">SsuA/THI5-like domain-containing protein</fullName>
    </recommendedName>
</protein>
<gene>
    <name evidence="2" type="ORF">ND2E_0569</name>
</gene>
<evidence type="ECO:0000313" key="2">
    <source>
        <dbReference type="EMBL" id="KGJ87162.1"/>
    </source>
</evidence>
<evidence type="ECO:0000313" key="3">
    <source>
        <dbReference type="Proteomes" id="UP000029843"/>
    </source>
</evidence>
<evidence type="ECO:0000256" key="1">
    <source>
        <dbReference type="SAM" id="SignalP"/>
    </source>
</evidence>
<dbReference type="Proteomes" id="UP000029843">
    <property type="component" value="Unassembled WGS sequence"/>
</dbReference>
<dbReference type="EMBL" id="JQED01000055">
    <property type="protein sequence ID" value="KGJ87162.1"/>
    <property type="molecule type" value="Genomic_DNA"/>
</dbReference>
<dbReference type="PANTHER" id="PTHR30024:SF46">
    <property type="entry name" value="ABC TRANSPORTER, SUBSTRATE-BINDING LIPOPROTEIN"/>
    <property type="match status" value="1"/>
</dbReference>
<sequence length="340" mass="37674" precursor="true">MKYFSFNVSLFLILNTVVSMLLISPHVNAGDGAHHDKRSFTLAGPGAVVSYPLMVMAQKKMLSQQHIALEFVQWKNPQQLRAMVLGGQVDFTAMPSNLAATFYNRGHKLSLVNISIWDIMSIVSQQGERLADLHALIGQEIAVPFKNDMPSIVFKELLNANLANKASQVKIRNSHNLADTAQLLLASKVKHALLIEPLSSVVLYQANKNITQKQGVSLVTSFNISQLWQRSFPNSPKLPQAGLVANIPVNQDRNVVKSVNQAYKAASTWCQENIAECVKIVRVYLPKMPREALMSAIEKTAITTVDAKLAKSDLESFYRLLAKSDAKRIGNKLPAEGFYF</sequence>
<comment type="caution">
    <text evidence="2">The sequence shown here is derived from an EMBL/GenBank/DDBJ whole genome shotgun (WGS) entry which is preliminary data.</text>
</comment>
<accession>A0A099KAU7</accession>
<feature type="chain" id="PRO_5001956976" description="SsuA/THI5-like domain-containing protein" evidence="1">
    <location>
        <begin position="30"/>
        <end position="340"/>
    </location>
</feature>
<reference evidence="2 3" key="1">
    <citation type="submission" date="2014-08" db="EMBL/GenBank/DDBJ databases">
        <title>Genomic and Phenotypic Diversity of Colwellia psychrerythraea strains from Disparate Marine Basins.</title>
        <authorList>
            <person name="Techtmann S.M."/>
            <person name="Stelling S.C."/>
            <person name="Utturkar S.M."/>
            <person name="Alshibli N."/>
            <person name="Harris A."/>
            <person name="Brown S.D."/>
            <person name="Hazen T.C."/>
        </authorList>
    </citation>
    <scope>NUCLEOTIDE SEQUENCE [LARGE SCALE GENOMIC DNA]</scope>
    <source>
        <strain evidence="2 3">ND2E</strain>
    </source>
</reference>
<proteinExistence type="predicted"/>
<dbReference type="InterPro" id="IPR027024">
    <property type="entry name" value="UCP027386_ABC_sbc_TM0202"/>
</dbReference>
<dbReference type="PIRSF" id="PIRSF027386">
    <property type="entry name" value="UCP027386_ABC_sbc_TM0202"/>
    <property type="match status" value="1"/>
</dbReference>
<dbReference type="PANTHER" id="PTHR30024">
    <property type="entry name" value="ALIPHATIC SULFONATES-BINDING PROTEIN-RELATED"/>
    <property type="match status" value="1"/>
</dbReference>
<name>A0A099KAU7_COLPS</name>